<dbReference type="Pfam" id="PF01464">
    <property type="entry name" value="SLT"/>
    <property type="match status" value="1"/>
</dbReference>
<feature type="chain" id="PRO_5003069324" evidence="2">
    <location>
        <begin position="22"/>
        <end position="187"/>
    </location>
</feature>
<organism evidence="4 5">
    <name type="scientific">Nitrosococcus halophilus (strain Nc4)</name>
    <dbReference type="NCBI Taxonomy" id="472759"/>
    <lineage>
        <taxon>Bacteria</taxon>
        <taxon>Pseudomonadati</taxon>
        <taxon>Pseudomonadota</taxon>
        <taxon>Gammaproteobacteria</taxon>
        <taxon>Chromatiales</taxon>
        <taxon>Chromatiaceae</taxon>
        <taxon>Nitrosococcus</taxon>
    </lineage>
</organism>
<dbReference type="OrthoDB" id="92254at2"/>
<feature type="signal peptide" evidence="2">
    <location>
        <begin position="1"/>
        <end position="21"/>
    </location>
</feature>
<evidence type="ECO:0000313" key="5">
    <source>
        <dbReference type="Proteomes" id="UP000001844"/>
    </source>
</evidence>
<keyword evidence="2" id="KW-0732">Signal</keyword>
<comment type="similarity">
    <text evidence="1">Belongs to the transglycosylase Slt family.</text>
</comment>
<dbReference type="EMBL" id="CP001798">
    <property type="protein sequence ID" value="ADE14261.1"/>
    <property type="molecule type" value="Genomic_DNA"/>
</dbReference>
<dbReference type="InterPro" id="IPR008258">
    <property type="entry name" value="Transglycosylase_SLT_dom_1"/>
</dbReference>
<dbReference type="STRING" id="472759.Nhal_1089"/>
<evidence type="ECO:0000313" key="4">
    <source>
        <dbReference type="EMBL" id="ADE14261.1"/>
    </source>
</evidence>
<dbReference type="RefSeq" id="WP_013032153.1">
    <property type="nucleotide sequence ID" value="NC_013960.1"/>
</dbReference>
<dbReference type="PANTHER" id="PTHR37423">
    <property type="entry name" value="SOLUBLE LYTIC MUREIN TRANSGLYCOSYLASE-RELATED"/>
    <property type="match status" value="1"/>
</dbReference>
<evidence type="ECO:0000259" key="3">
    <source>
        <dbReference type="Pfam" id="PF01464"/>
    </source>
</evidence>
<dbReference type="eggNOG" id="COG0741">
    <property type="taxonomic scope" value="Bacteria"/>
</dbReference>
<evidence type="ECO:0000256" key="2">
    <source>
        <dbReference type="SAM" id="SignalP"/>
    </source>
</evidence>
<dbReference type="AlphaFoldDB" id="D5BZ48"/>
<dbReference type="SUPFAM" id="SSF53955">
    <property type="entry name" value="Lysozyme-like"/>
    <property type="match status" value="1"/>
</dbReference>
<dbReference type="HOGENOM" id="CLU_088197_0_0_6"/>
<name>D5BZ48_NITHN</name>
<feature type="domain" description="Transglycosylase SLT" evidence="3">
    <location>
        <begin position="80"/>
        <end position="176"/>
    </location>
</feature>
<evidence type="ECO:0000256" key="1">
    <source>
        <dbReference type="ARBA" id="ARBA00007734"/>
    </source>
</evidence>
<accession>D5BZ48</accession>
<sequence length="187" mass="21626">MNLLGYSLLFILASFSTLLGAATTERPDAQLRQQLIAAVGMKDGFKDRFHAQVWLLDMEYRLKSRLPNLKERLTILRLAHREAVRANLPPELVLAVIEVESNFDRFAISEAGARGLMQVMPFWRKEIGHRKDNLLDIATNLRFGCTILRHYIDQEKGNLTRALARYNGSIGKIWYPSRVYKALRRWQ</sequence>
<dbReference type="CAZy" id="GH23">
    <property type="family name" value="Glycoside Hydrolase Family 23"/>
</dbReference>
<keyword evidence="5" id="KW-1185">Reference proteome</keyword>
<dbReference type="CDD" id="cd00254">
    <property type="entry name" value="LT-like"/>
    <property type="match status" value="1"/>
</dbReference>
<dbReference type="InterPro" id="IPR023346">
    <property type="entry name" value="Lysozyme-like_dom_sf"/>
</dbReference>
<proteinExistence type="inferred from homology"/>
<dbReference type="KEGG" id="nhl:Nhal_1089"/>
<dbReference type="PANTHER" id="PTHR37423:SF2">
    <property type="entry name" value="MEMBRANE-BOUND LYTIC MUREIN TRANSGLYCOSYLASE C"/>
    <property type="match status" value="1"/>
</dbReference>
<reference evidence="5" key="1">
    <citation type="submission" date="2010-04" db="EMBL/GenBank/DDBJ databases">
        <title>Complete genome sequence of Nitrosococcus halophilus Nc4, a salt-adapted, aerobic obligate ammonia-oxidizing sulfur purple bacterium.</title>
        <authorList>
            <consortium name="US DOE Joint Genome Institute"/>
            <person name="Campbell M.A."/>
            <person name="Malfatti S.A."/>
            <person name="Chain P.S.G."/>
            <person name="Heidelberg J.F."/>
            <person name="Ward B.B."/>
            <person name="Klotz M.G."/>
        </authorList>
    </citation>
    <scope>NUCLEOTIDE SEQUENCE [LARGE SCALE GENOMIC DNA]</scope>
    <source>
        <strain evidence="5">Nc4</strain>
    </source>
</reference>
<protein>
    <submittedName>
        <fullName evidence="4">Lytic transglycosylase catalytic</fullName>
    </submittedName>
</protein>
<dbReference type="Proteomes" id="UP000001844">
    <property type="component" value="Chromosome"/>
</dbReference>
<gene>
    <name evidence="4" type="ordered locus">Nhal_1089</name>
</gene>
<dbReference type="Gene3D" id="1.10.530.10">
    <property type="match status" value="1"/>
</dbReference>